<keyword evidence="11" id="KW-0067">ATP-binding</keyword>
<dbReference type="EC" id="6.3.2.12" evidence="5"/>
<dbReference type="InterPro" id="IPR036615">
    <property type="entry name" value="Mur_ligase_C_dom_sf"/>
</dbReference>
<dbReference type="PATRIC" id="fig|1172194.4.peg.4361"/>
<dbReference type="GO" id="GO:0046872">
    <property type="term" value="F:metal ion binding"/>
    <property type="evidence" value="ECO:0007669"/>
    <property type="project" value="UniProtKB-KW"/>
</dbReference>
<evidence type="ECO:0000256" key="15">
    <source>
        <dbReference type="ARBA" id="ARBA00030592"/>
    </source>
</evidence>
<evidence type="ECO:0000256" key="17">
    <source>
        <dbReference type="ARBA" id="ARBA00047493"/>
    </source>
</evidence>
<keyword evidence="13" id="KW-0289">Folate biosynthesis</keyword>
<dbReference type="Pfam" id="PF08245">
    <property type="entry name" value="Mur_ligase_M"/>
    <property type="match status" value="1"/>
</dbReference>
<gene>
    <name evidence="23" type="ORF">WQQ_44980</name>
</gene>
<dbReference type="Gene3D" id="3.40.1190.10">
    <property type="entry name" value="Mur-like, catalytic domain"/>
    <property type="match status" value="1"/>
</dbReference>
<evidence type="ECO:0000256" key="12">
    <source>
        <dbReference type="ARBA" id="ARBA00022842"/>
    </source>
</evidence>
<dbReference type="GO" id="GO:0004326">
    <property type="term" value="F:tetrahydrofolylpolyglutamate synthase activity"/>
    <property type="evidence" value="ECO:0007669"/>
    <property type="project" value="UniProtKB-EC"/>
</dbReference>
<dbReference type="InterPro" id="IPR013221">
    <property type="entry name" value="Mur_ligase_cen"/>
</dbReference>
<dbReference type="InterPro" id="IPR004101">
    <property type="entry name" value="Mur_ligase_C"/>
</dbReference>
<comment type="function">
    <text evidence="1">Functions in two distinct reactions of the de novo folate biosynthetic pathway. Catalyzes the addition of a glutamate residue to dihydropteroate (7,8-dihydropteroate or H2Pte) to form dihydrofolate (7,8-dihydrofolate monoglutamate or H2Pte-Glu). Also catalyzes successive additions of L-glutamate to tetrahydrofolate or 10-formyltetrahydrofolate or 5,10-methylenetetrahydrofolate, leading to folylpolyglutamate derivatives.</text>
</comment>
<evidence type="ECO:0000256" key="5">
    <source>
        <dbReference type="ARBA" id="ARBA00013023"/>
    </source>
</evidence>
<comment type="pathway">
    <text evidence="2">Cofactor biosynthesis; tetrahydrofolate biosynthesis; 7,8-dihydrofolate from 2-amino-4-hydroxy-6-hydroxymethyl-7,8-dihydropteridine diphosphate and 4-aminobenzoate: step 2/2.</text>
</comment>
<keyword evidence="10" id="KW-0547">Nucleotide-binding</keyword>
<evidence type="ECO:0000256" key="4">
    <source>
        <dbReference type="ARBA" id="ARBA00008276"/>
    </source>
</evidence>
<name>I8T300_9GAMM</name>
<keyword evidence="12" id="KW-0460">Magnesium</keyword>
<evidence type="ECO:0000256" key="1">
    <source>
        <dbReference type="ARBA" id="ARBA00002714"/>
    </source>
</evidence>
<keyword evidence="9" id="KW-0479">Metal-binding</keyword>
<dbReference type="AlphaFoldDB" id="I8T300"/>
<evidence type="ECO:0000256" key="14">
    <source>
        <dbReference type="ARBA" id="ARBA00030048"/>
    </source>
</evidence>
<dbReference type="InterPro" id="IPR036565">
    <property type="entry name" value="Mur-like_cat_sf"/>
</dbReference>
<accession>I8T300</accession>
<comment type="catalytic activity">
    <reaction evidence="18">
        <text>10-formyltetrahydrofolyl-(gamma-L-Glu)(n) + L-glutamate + ATP = 10-formyltetrahydrofolyl-(gamma-L-Glu)(n+1) + ADP + phosphate + H(+)</text>
        <dbReference type="Rhea" id="RHEA:51904"/>
        <dbReference type="Rhea" id="RHEA-COMP:13088"/>
        <dbReference type="Rhea" id="RHEA-COMP:14300"/>
        <dbReference type="ChEBI" id="CHEBI:15378"/>
        <dbReference type="ChEBI" id="CHEBI:29985"/>
        <dbReference type="ChEBI" id="CHEBI:30616"/>
        <dbReference type="ChEBI" id="CHEBI:43474"/>
        <dbReference type="ChEBI" id="CHEBI:134413"/>
        <dbReference type="ChEBI" id="CHEBI:456216"/>
        <dbReference type="EC" id="6.3.2.17"/>
    </reaction>
</comment>
<dbReference type="EMBL" id="AKGD01000004">
    <property type="protein sequence ID" value="EIT68063.1"/>
    <property type="molecule type" value="Genomic_DNA"/>
</dbReference>
<evidence type="ECO:0000256" key="7">
    <source>
        <dbReference type="ARBA" id="ARBA00019357"/>
    </source>
</evidence>
<keyword evidence="24" id="KW-1185">Reference proteome</keyword>
<dbReference type="Gene3D" id="3.90.190.20">
    <property type="entry name" value="Mur ligase, C-terminal domain"/>
    <property type="match status" value="1"/>
</dbReference>
<dbReference type="PIRSF" id="PIRSF001563">
    <property type="entry name" value="Folylpolyglu_synth"/>
    <property type="match status" value="1"/>
</dbReference>
<dbReference type="STRING" id="1172194.WQQ_44980"/>
<dbReference type="PANTHER" id="PTHR11136:SF0">
    <property type="entry name" value="DIHYDROFOLATE SYNTHETASE-RELATED"/>
    <property type="match status" value="1"/>
</dbReference>
<dbReference type="SUPFAM" id="SSF53244">
    <property type="entry name" value="MurD-like peptide ligases, peptide-binding domain"/>
    <property type="match status" value="1"/>
</dbReference>
<dbReference type="NCBIfam" id="TIGR01499">
    <property type="entry name" value="folC"/>
    <property type="match status" value="1"/>
</dbReference>
<comment type="pathway">
    <text evidence="3">Cofactor biosynthesis; tetrahydrofolylpolyglutamate biosynthesis.</text>
</comment>
<proteinExistence type="inferred from homology"/>
<dbReference type="Pfam" id="PF02875">
    <property type="entry name" value="Mur_ligase_C"/>
    <property type="match status" value="1"/>
</dbReference>
<evidence type="ECO:0000256" key="10">
    <source>
        <dbReference type="ARBA" id="ARBA00022741"/>
    </source>
</evidence>
<evidence type="ECO:0000256" key="2">
    <source>
        <dbReference type="ARBA" id="ARBA00004799"/>
    </source>
</evidence>
<dbReference type="GO" id="GO:0046654">
    <property type="term" value="P:tetrahydrofolate biosynthetic process"/>
    <property type="evidence" value="ECO:0007669"/>
    <property type="project" value="UniProtKB-UniPathway"/>
</dbReference>
<evidence type="ECO:0000259" key="22">
    <source>
        <dbReference type="Pfam" id="PF08245"/>
    </source>
</evidence>
<evidence type="ECO:0000256" key="9">
    <source>
        <dbReference type="ARBA" id="ARBA00022723"/>
    </source>
</evidence>
<evidence type="ECO:0000256" key="18">
    <source>
        <dbReference type="ARBA" id="ARBA00047808"/>
    </source>
</evidence>
<evidence type="ECO:0000256" key="13">
    <source>
        <dbReference type="ARBA" id="ARBA00022909"/>
    </source>
</evidence>
<dbReference type="GO" id="GO:0005737">
    <property type="term" value="C:cytoplasm"/>
    <property type="evidence" value="ECO:0007669"/>
    <property type="project" value="TreeGrafter"/>
</dbReference>
<feature type="domain" description="Mur ligase central" evidence="22">
    <location>
        <begin position="20"/>
        <end position="235"/>
    </location>
</feature>
<dbReference type="EC" id="6.3.2.17" evidence="6"/>
<evidence type="ECO:0000256" key="3">
    <source>
        <dbReference type="ARBA" id="ARBA00005150"/>
    </source>
</evidence>
<evidence type="ECO:0000256" key="20">
    <source>
        <dbReference type="ARBA" id="ARBA00049161"/>
    </source>
</evidence>
<feature type="domain" description="Mur ligase C-terminal" evidence="21">
    <location>
        <begin position="261"/>
        <end position="380"/>
    </location>
</feature>
<protein>
    <recommendedName>
        <fullName evidence="7">Dihydrofolate synthase/folylpolyglutamate synthase</fullName>
        <ecNumber evidence="5">6.3.2.12</ecNumber>
        <ecNumber evidence="6">6.3.2.17</ecNumber>
    </recommendedName>
    <alternativeName>
        <fullName evidence="16">Folylpoly-gamma-glutamate synthetase-dihydrofolate synthetase</fullName>
    </alternativeName>
    <alternativeName>
        <fullName evidence="14">Folylpolyglutamate synthetase</fullName>
    </alternativeName>
    <alternativeName>
        <fullName evidence="15">Tetrahydrofolylpolyglutamate synthase</fullName>
    </alternativeName>
</protein>
<comment type="catalytic activity">
    <reaction evidence="20">
        <text>7,8-dihydropteroate + L-glutamate + ATP = 7,8-dihydrofolate + ADP + phosphate + H(+)</text>
        <dbReference type="Rhea" id="RHEA:23584"/>
        <dbReference type="ChEBI" id="CHEBI:15378"/>
        <dbReference type="ChEBI" id="CHEBI:17839"/>
        <dbReference type="ChEBI" id="CHEBI:29985"/>
        <dbReference type="ChEBI" id="CHEBI:30616"/>
        <dbReference type="ChEBI" id="CHEBI:43474"/>
        <dbReference type="ChEBI" id="CHEBI:57451"/>
        <dbReference type="ChEBI" id="CHEBI:456216"/>
        <dbReference type="EC" id="6.3.2.12"/>
    </reaction>
</comment>
<keyword evidence="8" id="KW-0436">Ligase</keyword>
<dbReference type="SUPFAM" id="SSF53623">
    <property type="entry name" value="MurD-like peptide ligases, catalytic domain"/>
    <property type="match status" value="1"/>
</dbReference>
<comment type="catalytic activity">
    <reaction evidence="19">
        <text>(6R)-5,10-methylenetetrahydrofolyl-(gamma-L-Glu)(n) + L-glutamate + ATP = (6R)-5,10-methylenetetrahydrofolyl-(gamma-L-Glu)(n+1) + ADP + phosphate + H(+)</text>
        <dbReference type="Rhea" id="RHEA:51912"/>
        <dbReference type="Rhea" id="RHEA-COMP:13257"/>
        <dbReference type="Rhea" id="RHEA-COMP:13258"/>
        <dbReference type="ChEBI" id="CHEBI:15378"/>
        <dbReference type="ChEBI" id="CHEBI:29985"/>
        <dbReference type="ChEBI" id="CHEBI:30616"/>
        <dbReference type="ChEBI" id="CHEBI:43474"/>
        <dbReference type="ChEBI" id="CHEBI:136572"/>
        <dbReference type="ChEBI" id="CHEBI:456216"/>
        <dbReference type="EC" id="6.3.2.17"/>
    </reaction>
</comment>
<dbReference type="GO" id="GO:0046656">
    <property type="term" value="P:folic acid biosynthetic process"/>
    <property type="evidence" value="ECO:0007669"/>
    <property type="project" value="UniProtKB-KW"/>
</dbReference>
<organism evidence="23 24">
    <name type="scientific">Hydrocarboniphaga effusa AP103</name>
    <dbReference type="NCBI Taxonomy" id="1172194"/>
    <lineage>
        <taxon>Bacteria</taxon>
        <taxon>Pseudomonadati</taxon>
        <taxon>Pseudomonadota</taxon>
        <taxon>Gammaproteobacteria</taxon>
        <taxon>Nevskiales</taxon>
        <taxon>Nevskiaceae</taxon>
        <taxon>Hydrocarboniphaga</taxon>
    </lineage>
</organism>
<sequence>MRAVAQRLGLFDSPPLTLTVGGTNGKGSSSTLAALVYRQAGYRVGLYTSPHLLRYNERIVIDGAEAADERIVEAFEAIEAARGDIGLTYFEFGTLAALWLFRRAQVDVQVLEVGLGGRLDAVNIVDADAAIVTNIGLDHLDWLGPDRETIGVEKAGIFRSGRPAIVAERDPPRSVFTKASEIGAHVLALGAGYDYRTDSESSWRWSGAGSQFDALPMPGLQGEAQLANAAGVIAALQALRDRLPVEAPDIRAALPALRLRGRFERIGDWIFDVAHNAESAEVLARNLASLRLPTRPRLLLGMLSDKPVETVLRILSKQVRQIDFVSLPPPRGLSADELRQRAEPLQLSAPSGECHASLDRAVRQCAPSSQGDITVVCGSFLTVAHAMQALQFDSTDDVRR</sequence>
<evidence type="ECO:0000256" key="16">
    <source>
        <dbReference type="ARBA" id="ARBA00032510"/>
    </source>
</evidence>
<evidence type="ECO:0000256" key="11">
    <source>
        <dbReference type="ARBA" id="ARBA00022840"/>
    </source>
</evidence>
<dbReference type="GO" id="GO:0005524">
    <property type="term" value="F:ATP binding"/>
    <property type="evidence" value="ECO:0007669"/>
    <property type="project" value="UniProtKB-KW"/>
</dbReference>
<dbReference type="UniPathway" id="UPA00077">
    <property type="reaction ID" value="UER00157"/>
</dbReference>
<evidence type="ECO:0000256" key="19">
    <source>
        <dbReference type="ARBA" id="ARBA00049035"/>
    </source>
</evidence>
<evidence type="ECO:0000256" key="6">
    <source>
        <dbReference type="ARBA" id="ARBA00013025"/>
    </source>
</evidence>
<dbReference type="Proteomes" id="UP000003704">
    <property type="component" value="Unassembled WGS sequence"/>
</dbReference>
<dbReference type="GO" id="GO:0008841">
    <property type="term" value="F:dihydrofolate synthase activity"/>
    <property type="evidence" value="ECO:0007669"/>
    <property type="project" value="UniProtKB-EC"/>
</dbReference>
<reference evidence="23 24" key="1">
    <citation type="journal article" date="2012" name="J. Bacteriol.">
        <title>Genome Sequence of n-Alkane-Degrading Hydrocarboniphaga effusa Strain AP103T (ATCC BAA-332T).</title>
        <authorList>
            <person name="Chang H.K."/>
            <person name="Zylstra G.J."/>
            <person name="Chae J.C."/>
        </authorList>
    </citation>
    <scope>NUCLEOTIDE SEQUENCE [LARGE SCALE GENOMIC DNA]</scope>
    <source>
        <strain evidence="23 24">AP103</strain>
    </source>
</reference>
<evidence type="ECO:0000256" key="8">
    <source>
        <dbReference type="ARBA" id="ARBA00022598"/>
    </source>
</evidence>
<comment type="similarity">
    <text evidence="4">Belongs to the folylpolyglutamate synthase family.</text>
</comment>
<dbReference type="NCBIfam" id="NF008101">
    <property type="entry name" value="PRK10846.1"/>
    <property type="match status" value="1"/>
</dbReference>
<evidence type="ECO:0000313" key="24">
    <source>
        <dbReference type="Proteomes" id="UP000003704"/>
    </source>
</evidence>
<comment type="catalytic activity">
    <reaction evidence="17">
        <text>(6S)-5,6,7,8-tetrahydrofolyl-(gamma-L-Glu)(n) + L-glutamate + ATP = (6S)-5,6,7,8-tetrahydrofolyl-(gamma-L-Glu)(n+1) + ADP + phosphate + H(+)</text>
        <dbReference type="Rhea" id="RHEA:10580"/>
        <dbReference type="Rhea" id="RHEA-COMP:14738"/>
        <dbReference type="Rhea" id="RHEA-COMP:14740"/>
        <dbReference type="ChEBI" id="CHEBI:15378"/>
        <dbReference type="ChEBI" id="CHEBI:29985"/>
        <dbReference type="ChEBI" id="CHEBI:30616"/>
        <dbReference type="ChEBI" id="CHEBI:43474"/>
        <dbReference type="ChEBI" id="CHEBI:141005"/>
        <dbReference type="ChEBI" id="CHEBI:456216"/>
        <dbReference type="EC" id="6.3.2.17"/>
    </reaction>
</comment>
<evidence type="ECO:0000259" key="21">
    <source>
        <dbReference type="Pfam" id="PF02875"/>
    </source>
</evidence>
<evidence type="ECO:0000313" key="23">
    <source>
        <dbReference type="EMBL" id="EIT68063.1"/>
    </source>
</evidence>
<dbReference type="InterPro" id="IPR001645">
    <property type="entry name" value="Folylpolyglutamate_synth"/>
</dbReference>
<comment type="caution">
    <text evidence="23">The sequence shown here is derived from an EMBL/GenBank/DDBJ whole genome shotgun (WGS) entry which is preliminary data.</text>
</comment>
<dbReference type="PANTHER" id="PTHR11136">
    <property type="entry name" value="FOLYLPOLYGLUTAMATE SYNTHASE-RELATED"/>
    <property type="match status" value="1"/>
</dbReference>